<evidence type="ECO:0000256" key="4">
    <source>
        <dbReference type="ARBA" id="ARBA00022729"/>
    </source>
</evidence>
<dbReference type="InterPro" id="IPR035960">
    <property type="entry name" value="Secretoglobin_sf"/>
</dbReference>
<name>A0A7S8WJV2_MOUSE</name>
<dbReference type="PROSITE" id="PS51311">
    <property type="entry name" value="SCGB"/>
    <property type="match status" value="1"/>
</dbReference>
<evidence type="ECO:0000256" key="1">
    <source>
        <dbReference type="ARBA" id="ARBA00004613"/>
    </source>
</evidence>
<keyword evidence="4 5" id="KW-0732">Signal</keyword>
<dbReference type="PANTHER" id="PTHR31708:SF0">
    <property type="entry name" value="ABPBG26-RELATED"/>
    <property type="match status" value="1"/>
</dbReference>
<feature type="signal peptide" evidence="5">
    <location>
        <begin position="1"/>
        <end position="23"/>
    </location>
</feature>
<proteinExistence type="inferred from homology"/>
<dbReference type="GO" id="GO:0005615">
    <property type="term" value="C:extracellular space"/>
    <property type="evidence" value="ECO:0007669"/>
    <property type="project" value="InterPro"/>
</dbReference>
<dbReference type="InterPro" id="IPR016126">
    <property type="entry name" value="Secretoglobin"/>
</dbReference>
<dbReference type="EMBL" id="MN304929">
    <property type="protein sequence ID" value="QPF16771.1"/>
    <property type="molecule type" value="Genomic_DNA"/>
</dbReference>
<dbReference type="Pfam" id="PF09252">
    <property type="entry name" value="Feld-I_B"/>
    <property type="match status" value="1"/>
</dbReference>
<dbReference type="InterPro" id="IPR015332">
    <property type="entry name" value="CH2-like"/>
</dbReference>
<accession>A0A7S8WJV2</accession>
<dbReference type="InterPro" id="IPR053723">
    <property type="entry name" value="Secretoglobin_Domain_sf"/>
</dbReference>
<dbReference type="PANTHER" id="PTHR31708">
    <property type="entry name" value="ABPBG26-RELATED"/>
    <property type="match status" value="1"/>
</dbReference>
<dbReference type="CDD" id="cd00633">
    <property type="entry name" value="Secretoglobin"/>
    <property type="match status" value="1"/>
</dbReference>
<keyword evidence="3" id="KW-0964">Secreted</keyword>
<sequence>MKGTLLLLALLVIGELGFQTTEACLSFARTYGAILTLRRTFLHGDLSQFYATVAERVAFEKIQDCFREEGQKTIILNPQIMLSLYLSPECKKYYGNDLLKKIQDFLNQSNIH</sequence>
<comment type="similarity">
    <text evidence="2">Belongs to the secretoglobin family.</text>
</comment>
<organism evidence="6">
    <name type="scientific">Mus musculus domesticus</name>
    <name type="common">western European house mouse</name>
    <dbReference type="NCBI Taxonomy" id="10092"/>
    <lineage>
        <taxon>Eukaryota</taxon>
        <taxon>Metazoa</taxon>
        <taxon>Chordata</taxon>
        <taxon>Craniata</taxon>
        <taxon>Vertebrata</taxon>
        <taxon>Euteleostomi</taxon>
        <taxon>Mammalia</taxon>
        <taxon>Eutheria</taxon>
        <taxon>Euarchontoglires</taxon>
        <taxon>Glires</taxon>
        <taxon>Rodentia</taxon>
        <taxon>Myomorpha</taxon>
        <taxon>Muroidea</taxon>
        <taxon>Muridae</taxon>
        <taxon>Murinae</taxon>
        <taxon>Mus</taxon>
        <taxon>Mus</taxon>
    </lineage>
</organism>
<dbReference type="SMR" id="A0A7S8WJV2"/>
<evidence type="ECO:0000256" key="5">
    <source>
        <dbReference type="SAM" id="SignalP"/>
    </source>
</evidence>
<evidence type="ECO:0000313" key="6">
    <source>
        <dbReference type="EMBL" id="QPF16771.1"/>
    </source>
</evidence>
<dbReference type="FunFam" id="1.20.920.50:FF:000003">
    <property type="entry name" value="Allergen dI chain C2D"/>
    <property type="match status" value="1"/>
</dbReference>
<dbReference type="AlphaFoldDB" id="A0A7S8WJV2"/>
<evidence type="ECO:0000256" key="2">
    <source>
        <dbReference type="ARBA" id="ARBA00008650"/>
    </source>
</evidence>
<feature type="chain" id="PRO_5031111688" evidence="5">
    <location>
        <begin position="24"/>
        <end position="112"/>
    </location>
</feature>
<gene>
    <name evidence="6" type="primary">Abpbg26</name>
</gene>
<dbReference type="Gene3D" id="1.20.920.50">
    <property type="match status" value="1"/>
</dbReference>
<comment type="subcellular location">
    <subcellularLocation>
        <location evidence="1">Secreted</location>
    </subcellularLocation>
</comment>
<evidence type="ECO:0000256" key="3">
    <source>
        <dbReference type="ARBA" id="ARBA00022525"/>
    </source>
</evidence>
<dbReference type="SUPFAM" id="SSF48201">
    <property type="entry name" value="Uteroglobin-like"/>
    <property type="match status" value="1"/>
</dbReference>
<protein>
    <submittedName>
        <fullName evidence="6">ABPBG26</fullName>
    </submittedName>
</protein>
<reference evidence="6" key="1">
    <citation type="submission" date="2019-08" db="EMBL/GenBank/DDBJ databases">
        <title>The evolutionary history of the Abp gene family expansion supports subfunctionalization following duplication.</title>
        <authorList>
            <person name="Karn R.C."/>
            <person name="Yazdanifar G."/>
            <person name="Pezer Z."/>
            <person name="Janousek V."/>
            <person name="Laukaitis C."/>
        </authorList>
    </citation>
    <scope>NUCLEOTIDE SEQUENCE</scope>
    <source>
        <strain evidence="6">WSB/EiJ</strain>
    </source>
</reference>